<dbReference type="EMBL" id="KQ965751">
    <property type="protein sequence ID" value="KXS16642.1"/>
    <property type="molecule type" value="Genomic_DNA"/>
</dbReference>
<keyword evidence="2" id="KW-1185">Reference proteome</keyword>
<protein>
    <submittedName>
        <fullName evidence="1">Uncharacterized protein</fullName>
    </submittedName>
</protein>
<name>A0A139AIK5_GONPJ</name>
<organism evidence="1 2">
    <name type="scientific">Gonapodya prolifera (strain JEL478)</name>
    <name type="common">Monoblepharis prolifera</name>
    <dbReference type="NCBI Taxonomy" id="1344416"/>
    <lineage>
        <taxon>Eukaryota</taxon>
        <taxon>Fungi</taxon>
        <taxon>Fungi incertae sedis</taxon>
        <taxon>Chytridiomycota</taxon>
        <taxon>Chytridiomycota incertae sedis</taxon>
        <taxon>Monoblepharidomycetes</taxon>
        <taxon>Monoblepharidales</taxon>
        <taxon>Gonapodyaceae</taxon>
        <taxon>Gonapodya</taxon>
    </lineage>
</organism>
<gene>
    <name evidence="1" type="ORF">M427DRAFT_133985</name>
</gene>
<dbReference type="AlphaFoldDB" id="A0A139AIK5"/>
<dbReference type="Proteomes" id="UP000070544">
    <property type="component" value="Unassembled WGS sequence"/>
</dbReference>
<accession>A0A139AIK5</accession>
<reference evidence="1 2" key="1">
    <citation type="journal article" date="2015" name="Genome Biol. Evol.">
        <title>Phylogenomic analyses indicate that early fungi evolved digesting cell walls of algal ancestors of land plants.</title>
        <authorList>
            <person name="Chang Y."/>
            <person name="Wang S."/>
            <person name="Sekimoto S."/>
            <person name="Aerts A.L."/>
            <person name="Choi C."/>
            <person name="Clum A."/>
            <person name="LaButti K.M."/>
            <person name="Lindquist E.A."/>
            <person name="Yee Ngan C."/>
            <person name="Ohm R.A."/>
            <person name="Salamov A.A."/>
            <person name="Grigoriev I.V."/>
            <person name="Spatafora J.W."/>
            <person name="Berbee M.L."/>
        </authorList>
    </citation>
    <scope>NUCLEOTIDE SEQUENCE [LARGE SCALE GENOMIC DNA]</scope>
    <source>
        <strain evidence="1 2">JEL478</strain>
    </source>
</reference>
<sequence length="74" mass="8845">MTLSFYKWGPNCDHSFVRQSVQLSPVRHVRLIGHLDHLWETYLHRVLVDSGKRISWEPDIPYIDYFNSGFQRAK</sequence>
<evidence type="ECO:0000313" key="2">
    <source>
        <dbReference type="Proteomes" id="UP000070544"/>
    </source>
</evidence>
<evidence type="ECO:0000313" key="1">
    <source>
        <dbReference type="EMBL" id="KXS16642.1"/>
    </source>
</evidence>
<proteinExistence type="predicted"/>